<reference evidence="1" key="1">
    <citation type="submission" date="2021-05" db="EMBL/GenBank/DDBJ databases">
        <authorList>
            <person name="Alioto T."/>
            <person name="Alioto T."/>
            <person name="Gomez Garrido J."/>
        </authorList>
    </citation>
    <scope>NUCLEOTIDE SEQUENCE</scope>
</reference>
<proteinExistence type="predicted"/>
<evidence type="ECO:0000313" key="1">
    <source>
        <dbReference type="EMBL" id="CAG6739313.1"/>
    </source>
</evidence>
<name>A0A8D8Z1U5_9HEMI</name>
<dbReference type="EMBL" id="HBUF01412621">
    <property type="protein sequence ID" value="CAG6739312.1"/>
    <property type="molecule type" value="Transcribed_RNA"/>
</dbReference>
<dbReference type="AlphaFoldDB" id="A0A8D8Z1U5"/>
<dbReference type="EMBL" id="HBUF01412622">
    <property type="protein sequence ID" value="CAG6739313.1"/>
    <property type="molecule type" value="Transcribed_RNA"/>
</dbReference>
<accession>A0A8D8Z1U5</accession>
<sequence>MKKNHGYIFLPLEIEALERQELQVVATKDVMRDFLKLCQTSSEGDFNQRVLKLSHIWSEYNAVLKDIDEDLFLKSHDFFECVFKYALQTIFDEKWADLDAAERESLKQKIQSCQEILKEKNLPDAQDVSNVLEIVDQPWQHPSFDKMFEDQETLDETQNYYQKEEGNIFIERIRIMCSSGCEDLAYKLIQKCYPLSNEKFKTVLHDIRIILMVSQESLDMLTQELNQLSSSEGVEFIKRLTQYEKMDKDKVCHYMSNIHSRIGTVLLRAIHLIMVNFMGKPEVDGNFIELCVFWVDRIFSKNKKSNLIQSLGDMSNSSAHLFILIEEIMKKSADIDLPFCIDLFTRATTISINEFSSTKISKEVKKKHSQTLCARFLRLAKLFNSCRGIKKECLLTAFTLYPTQELLKELIDFLQPQVTIKQELLRLHTSRAQCFESQRSYV</sequence>
<organism evidence="1">
    <name type="scientific">Cacopsylla melanoneura</name>
    <dbReference type="NCBI Taxonomy" id="428564"/>
    <lineage>
        <taxon>Eukaryota</taxon>
        <taxon>Metazoa</taxon>
        <taxon>Ecdysozoa</taxon>
        <taxon>Arthropoda</taxon>
        <taxon>Hexapoda</taxon>
        <taxon>Insecta</taxon>
        <taxon>Pterygota</taxon>
        <taxon>Neoptera</taxon>
        <taxon>Paraneoptera</taxon>
        <taxon>Hemiptera</taxon>
        <taxon>Sternorrhyncha</taxon>
        <taxon>Psylloidea</taxon>
        <taxon>Psyllidae</taxon>
        <taxon>Psyllinae</taxon>
        <taxon>Cacopsylla</taxon>
    </lineage>
</organism>
<protein>
    <submittedName>
        <fullName evidence="1">Uncharacterized protein</fullName>
    </submittedName>
</protein>